<keyword evidence="18" id="KW-1185">Reference proteome</keyword>
<keyword evidence="10 14" id="KW-0472">Membrane</keyword>
<dbReference type="Proteomes" id="UP001085076">
    <property type="component" value="Miscellaneous, Linkage group lg01"/>
</dbReference>
<keyword evidence="5 15" id="KW-0732">Signal</keyword>
<dbReference type="InterPro" id="IPR032675">
    <property type="entry name" value="LRR_dom_sf"/>
</dbReference>
<feature type="chain" id="PRO_5038801391" description="Protein kinase domain-containing protein" evidence="15">
    <location>
        <begin position="27"/>
        <end position="642"/>
    </location>
</feature>
<dbReference type="InterPro" id="IPR001245">
    <property type="entry name" value="Ser-Thr/Tyr_kinase_cat_dom"/>
</dbReference>
<evidence type="ECO:0000256" key="6">
    <source>
        <dbReference type="ARBA" id="ARBA00022737"/>
    </source>
</evidence>
<dbReference type="Gene3D" id="1.10.510.10">
    <property type="entry name" value="Transferase(Phosphotransferase) domain 1"/>
    <property type="match status" value="1"/>
</dbReference>
<dbReference type="SUPFAM" id="SSF52058">
    <property type="entry name" value="L domain-like"/>
    <property type="match status" value="1"/>
</dbReference>
<evidence type="ECO:0000256" key="14">
    <source>
        <dbReference type="SAM" id="Phobius"/>
    </source>
</evidence>
<keyword evidence="8" id="KW-0067">ATP-binding</keyword>
<dbReference type="PROSITE" id="PS50011">
    <property type="entry name" value="PROTEIN_KINASE_DOM"/>
    <property type="match status" value="1"/>
</dbReference>
<organism evidence="17 18">
    <name type="scientific">Dioscorea zingiberensis</name>
    <dbReference type="NCBI Taxonomy" id="325984"/>
    <lineage>
        <taxon>Eukaryota</taxon>
        <taxon>Viridiplantae</taxon>
        <taxon>Streptophyta</taxon>
        <taxon>Embryophyta</taxon>
        <taxon>Tracheophyta</taxon>
        <taxon>Spermatophyta</taxon>
        <taxon>Magnoliopsida</taxon>
        <taxon>Liliopsida</taxon>
        <taxon>Dioscoreales</taxon>
        <taxon>Dioscoreaceae</taxon>
        <taxon>Dioscorea</taxon>
    </lineage>
</organism>
<dbReference type="AlphaFoldDB" id="A0A9D5D4Q7"/>
<name>A0A9D5D4Q7_9LILI</name>
<evidence type="ECO:0000256" key="2">
    <source>
        <dbReference type="ARBA" id="ARBA00022553"/>
    </source>
</evidence>
<dbReference type="InterPro" id="IPR001611">
    <property type="entry name" value="Leu-rich_rpt"/>
</dbReference>
<dbReference type="PANTHER" id="PTHR48010">
    <property type="entry name" value="OS05G0588300 PROTEIN"/>
    <property type="match status" value="1"/>
</dbReference>
<dbReference type="FunFam" id="3.80.10.10:FF:000431">
    <property type="entry name" value="Leucine-rich repeat receptor-like protein kinase"/>
    <property type="match status" value="1"/>
</dbReference>
<keyword evidence="2" id="KW-0597">Phosphoprotein</keyword>
<dbReference type="InterPro" id="IPR000719">
    <property type="entry name" value="Prot_kinase_dom"/>
</dbReference>
<evidence type="ECO:0000256" key="10">
    <source>
        <dbReference type="ARBA" id="ARBA00023136"/>
    </source>
</evidence>
<dbReference type="SUPFAM" id="SSF56112">
    <property type="entry name" value="Protein kinase-like (PK-like)"/>
    <property type="match status" value="1"/>
</dbReference>
<proteinExistence type="inferred from homology"/>
<dbReference type="OrthoDB" id="676979at2759"/>
<evidence type="ECO:0000256" key="15">
    <source>
        <dbReference type="SAM" id="SignalP"/>
    </source>
</evidence>
<dbReference type="Pfam" id="PF13855">
    <property type="entry name" value="LRR_8"/>
    <property type="match status" value="1"/>
</dbReference>
<evidence type="ECO:0000256" key="9">
    <source>
        <dbReference type="ARBA" id="ARBA00022989"/>
    </source>
</evidence>
<dbReference type="Pfam" id="PF00560">
    <property type="entry name" value="LRR_1"/>
    <property type="match status" value="3"/>
</dbReference>
<evidence type="ECO:0000256" key="1">
    <source>
        <dbReference type="ARBA" id="ARBA00004167"/>
    </source>
</evidence>
<evidence type="ECO:0000256" key="11">
    <source>
        <dbReference type="ARBA" id="ARBA00023170"/>
    </source>
</evidence>
<feature type="transmembrane region" description="Helical" evidence="14">
    <location>
        <begin position="263"/>
        <end position="288"/>
    </location>
</feature>
<feature type="signal peptide" evidence="15">
    <location>
        <begin position="1"/>
        <end position="26"/>
    </location>
</feature>
<dbReference type="Pfam" id="PF07714">
    <property type="entry name" value="PK_Tyr_Ser-Thr"/>
    <property type="match status" value="1"/>
</dbReference>
<evidence type="ECO:0000256" key="3">
    <source>
        <dbReference type="ARBA" id="ARBA00022614"/>
    </source>
</evidence>
<dbReference type="EMBL" id="JAGGNH010000001">
    <property type="protein sequence ID" value="KAJ0985400.1"/>
    <property type="molecule type" value="Genomic_DNA"/>
</dbReference>
<comment type="caution">
    <text evidence="17">The sequence shown here is derived from an EMBL/GenBank/DDBJ whole genome shotgun (WGS) entry which is preliminary data.</text>
</comment>
<dbReference type="InterPro" id="IPR011009">
    <property type="entry name" value="Kinase-like_dom_sf"/>
</dbReference>
<keyword evidence="7" id="KW-0547">Nucleotide-binding</keyword>
<feature type="compositionally biased region" description="Basic and acidic residues" evidence="13">
    <location>
        <begin position="307"/>
        <end position="320"/>
    </location>
</feature>
<dbReference type="Gene3D" id="3.30.200.20">
    <property type="entry name" value="Phosphorylase Kinase, domain 1"/>
    <property type="match status" value="1"/>
</dbReference>
<evidence type="ECO:0000256" key="5">
    <source>
        <dbReference type="ARBA" id="ARBA00022729"/>
    </source>
</evidence>
<dbReference type="FunFam" id="3.80.10.10:FF:000731">
    <property type="entry name" value="Leucine-rich repeat receptor-like protein kinase"/>
    <property type="match status" value="1"/>
</dbReference>
<dbReference type="Pfam" id="PF08263">
    <property type="entry name" value="LRRNT_2"/>
    <property type="match status" value="1"/>
</dbReference>
<evidence type="ECO:0000313" key="17">
    <source>
        <dbReference type="EMBL" id="KAJ0985400.1"/>
    </source>
</evidence>
<dbReference type="Gene3D" id="3.80.10.10">
    <property type="entry name" value="Ribonuclease Inhibitor"/>
    <property type="match status" value="2"/>
</dbReference>
<evidence type="ECO:0000259" key="16">
    <source>
        <dbReference type="PROSITE" id="PS50011"/>
    </source>
</evidence>
<dbReference type="GO" id="GO:0004672">
    <property type="term" value="F:protein kinase activity"/>
    <property type="evidence" value="ECO:0007669"/>
    <property type="project" value="InterPro"/>
</dbReference>
<dbReference type="GO" id="GO:0005524">
    <property type="term" value="F:ATP binding"/>
    <property type="evidence" value="ECO:0007669"/>
    <property type="project" value="UniProtKB-KW"/>
</dbReference>
<feature type="region of interest" description="Disordered" evidence="13">
    <location>
        <begin position="297"/>
        <end position="320"/>
    </location>
</feature>
<comment type="subcellular location">
    <subcellularLocation>
        <location evidence="1">Membrane</location>
        <topology evidence="1">Single-pass membrane protein</topology>
    </subcellularLocation>
</comment>
<keyword evidence="3" id="KW-0433">Leucine-rich repeat</keyword>
<sequence length="642" mass="70488">MDHSSILFLLPCLFSLLLFFSSIVIAELNSDKQALLAFASSLHHGKKLNWNSTAPICSSWIGVKCTADKARVRTVRLPGMGLFGSIPANSIGRLDALQVLSLRSNHLVGNLPADISSLPSLHSLYLQHNNFSGNLPRFFSSGLIVVDLSYNSFKGEIPHVFQNLSELSVLNLQNNSLSGSIPDLKLVGLKHLNLSYNNLNGSIPFSLQKFSNESYIGNSLLCGPPLAQCSAVLPSPAPLFPPISNPTVIPPEAKHSAKRIGTWAIIAIVAGGLSILLLLVMVLLVCVVKKNGRETSEASKQKSSVSKSEKPKEESSSGAQDAEKNKLSFFEGYSYNFDLEDLLRASAEILGKGIYGTSYKAALEDGTMVVVKRLKEVISGRREFEQQMEIIRRLGMHLNVLSIGAYYYSKDEKLLVYDFIPNGSFSSLLHGNRGTGRTSLDWDSRVKISLGAAHGIAHIHSEGGGKFVHGNIKSSNVLVSQNFEACVSDFGLSSLMNSPVNRSRIIVGYLAPEVIETQKPTQKSDIYSFGVLLLEMLTGKSPLQSQGYDDIVDLPRWVQSVVQEEWTSEVFDAELLRYPNIEEEMVQMLQIAVACVSRSPEQRPKIEDVIRMIEEIWQPSSGDRSSAEEKVTSDVKTVWITT</sequence>
<dbReference type="InterPro" id="IPR013210">
    <property type="entry name" value="LRR_N_plant-typ"/>
</dbReference>
<protein>
    <recommendedName>
        <fullName evidence="16">Protein kinase domain-containing protein</fullName>
    </recommendedName>
</protein>
<dbReference type="PANTHER" id="PTHR48010:SF59">
    <property type="entry name" value="PROTEIN KINASE DOMAIN-CONTAINING PROTEIN"/>
    <property type="match status" value="1"/>
</dbReference>
<feature type="domain" description="Protein kinase" evidence="16">
    <location>
        <begin position="344"/>
        <end position="618"/>
    </location>
</feature>
<keyword evidence="4 14" id="KW-0812">Transmembrane</keyword>
<keyword evidence="11" id="KW-0675">Receptor</keyword>
<dbReference type="GO" id="GO:0016020">
    <property type="term" value="C:membrane"/>
    <property type="evidence" value="ECO:0007669"/>
    <property type="project" value="UniProtKB-SubCell"/>
</dbReference>
<dbReference type="InterPro" id="IPR050994">
    <property type="entry name" value="At_inactive_RLKs"/>
</dbReference>
<evidence type="ECO:0000313" key="18">
    <source>
        <dbReference type="Proteomes" id="UP001085076"/>
    </source>
</evidence>
<evidence type="ECO:0000256" key="7">
    <source>
        <dbReference type="ARBA" id="ARBA00022741"/>
    </source>
</evidence>
<keyword evidence="6" id="KW-0677">Repeat</keyword>
<reference evidence="17" key="2">
    <citation type="journal article" date="2022" name="Hortic Res">
        <title>The genome of Dioscorea zingiberensis sheds light on the biosynthesis, origin and evolution of the medicinally important diosgenin saponins.</title>
        <authorList>
            <person name="Li Y."/>
            <person name="Tan C."/>
            <person name="Li Z."/>
            <person name="Guo J."/>
            <person name="Li S."/>
            <person name="Chen X."/>
            <person name="Wang C."/>
            <person name="Dai X."/>
            <person name="Yang H."/>
            <person name="Song W."/>
            <person name="Hou L."/>
            <person name="Xu J."/>
            <person name="Tong Z."/>
            <person name="Xu A."/>
            <person name="Yuan X."/>
            <person name="Wang W."/>
            <person name="Yang Q."/>
            <person name="Chen L."/>
            <person name="Sun Z."/>
            <person name="Wang K."/>
            <person name="Pan B."/>
            <person name="Chen J."/>
            <person name="Bao Y."/>
            <person name="Liu F."/>
            <person name="Qi X."/>
            <person name="Gang D.R."/>
            <person name="Wen J."/>
            <person name="Li J."/>
        </authorList>
    </citation>
    <scope>NUCLEOTIDE SEQUENCE</scope>
    <source>
        <strain evidence="17">Dzin_1.0</strain>
    </source>
</reference>
<gene>
    <name evidence="17" type="ORF">J5N97_003756</name>
</gene>
<dbReference type="FunFam" id="1.10.510.10:FF:000095">
    <property type="entry name" value="protein STRUBBELIG-RECEPTOR FAMILY 8"/>
    <property type="match status" value="1"/>
</dbReference>
<evidence type="ECO:0000256" key="4">
    <source>
        <dbReference type="ARBA" id="ARBA00022692"/>
    </source>
</evidence>
<evidence type="ECO:0000256" key="12">
    <source>
        <dbReference type="ARBA" id="ARBA00038349"/>
    </source>
</evidence>
<dbReference type="CDD" id="cd14066">
    <property type="entry name" value="STKc_IRAK"/>
    <property type="match status" value="1"/>
</dbReference>
<evidence type="ECO:0000256" key="8">
    <source>
        <dbReference type="ARBA" id="ARBA00022840"/>
    </source>
</evidence>
<reference evidence="17" key="1">
    <citation type="submission" date="2021-03" db="EMBL/GenBank/DDBJ databases">
        <authorList>
            <person name="Li Z."/>
            <person name="Yang C."/>
        </authorList>
    </citation>
    <scope>NUCLEOTIDE SEQUENCE</scope>
    <source>
        <strain evidence="17">Dzin_1.0</strain>
        <tissue evidence="17">Leaf</tissue>
    </source>
</reference>
<comment type="similarity">
    <text evidence="12">Belongs to the protein kinase superfamily.</text>
</comment>
<dbReference type="FunFam" id="3.30.200.20:FF:000307">
    <property type="entry name" value="pollen receptor-like kinase 1"/>
    <property type="match status" value="1"/>
</dbReference>
<evidence type="ECO:0000256" key="13">
    <source>
        <dbReference type="SAM" id="MobiDB-lite"/>
    </source>
</evidence>
<keyword evidence="9 14" id="KW-1133">Transmembrane helix</keyword>
<accession>A0A9D5D4Q7</accession>